<evidence type="ECO:0000313" key="2">
    <source>
        <dbReference type="EMBL" id="JAH69683.1"/>
    </source>
</evidence>
<protein>
    <submittedName>
        <fullName evidence="2">Uncharacterized protein</fullName>
    </submittedName>
</protein>
<sequence length="28" mass="2971">MKAVLVGQSSLRTKQKSNGAHSDKDTAL</sequence>
<feature type="region of interest" description="Disordered" evidence="1">
    <location>
        <begin position="1"/>
        <end position="28"/>
    </location>
</feature>
<feature type="compositionally biased region" description="Polar residues" evidence="1">
    <location>
        <begin position="7"/>
        <end position="20"/>
    </location>
</feature>
<reference evidence="2" key="1">
    <citation type="submission" date="2014-11" db="EMBL/GenBank/DDBJ databases">
        <authorList>
            <person name="Amaro Gonzalez C."/>
        </authorList>
    </citation>
    <scope>NUCLEOTIDE SEQUENCE</scope>
</reference>
<dbReference type="AlphaFoldDB" id="A0A0E9UXH4"/>
<dbReference type="EMBL" id="GBXM01038894">
    <property type="protein sequence ID" value="JAH69683.1"/>
    <property type="molecule type" value="Transcribed_RNA"/>
</dbReference>
<name>A0A0E9UXH4_ANGAN</name>
<organism evidence="2">
    <name type="scientific">Anguilla anguilla</name>
    <name type="common">European freshwater eel</name>
    <name type="synonym">Muraena anguilla</name>
    <dbReference type="NCBI Taxonomy" id="7936"/>
    <lineage>
        <taxon>Eukaryota</taxon>
        <taxon>Metazoa</taxon>
        <taxon>Chordata</taxon>
        <taxon>Craniata</taxon>
        <taxon>Vertebrata</taxon>
        <taxon>Euteleostomi</taxon>
        <taxon>Actinopterygii</taxon>
        <taxon>Neopterygii</taxon>
        <taxon>Teleostei</taxon>
        <taxon>Anguilliformes</taxon>
        <taxon>Anguillidae</taxon>
        <taxon>Anguilla</taxon>
    </lineage>
</organism>
<evidence type="ECO:0000256" key="1">
    <source>
        <dbReference type="SAM" id="MobiDB-lite"/>
    </source>
</evidence>
<reference evidence="2" key="2">
    <citation type="journal article" date="2015" name="Fish Shellfish Immunol.">
        <title>Early steps in the European eel (Anguilla anguilla)-Vibrio vulnificus interaction in the gills: Role of the RtxA13 toxin.</title>
        <authorList>
            <person name="Callol A."/>
            <person name="Pajuelo D."/>
            <person name="Ebbesson L."/>
            <person name="Teles M."/>
            <person name="MacKenzie S."/>
            <person name="Amaro C."/>
        </authorList>
    </citation>
    <scope>NUCLEOTIDE SEQUENCE</scope>
</reference>
<proteinExistence type="predicted"/>
<accession>A0A0E9UXH4</accession>